<dbReference type="InterPro" id="IPR003018">
    <property type="entry name" value="GAF"/>
</dbReference>
<dbReference type="InterPro" id="IPR029016">
    <property type="entry name" value="GAF-like_dom_sf"/>
</dbReference>
<dbReference type="SMART" id="SM00382">
    <property type="entry name" value="AAA"/>
    <property type="match status" value="1"/>
</dbReference>
<dbReference type="InterPro" id="IPR025944">
    <property type="entry name" value="Sigma_54_int_dom_CS"/>
</dbReference>
<dbReference type="Gene3D" id="1.10.8.60">
    <property type="match status" value="1"/>
</dbReference>
<evidence type="ECO:0000256" key="3">
    <source>
        <dbReference type="ARBA" id="ARBA00023015"/>
    </source>
</evidence>
<dbReference type="Gene3D" id="3.40.50.300">
    <property type="entry name" value="P-loop containing nucleotide triphosphate hydrolases"/>
    <property type="match status" value="1"/>
</dbReference>
<dbReference type="Gene3D" id="3.30.450.40">
    <property type="match status" value="6"/>
</dbReference>
<keyword evidence="8" id="KW-1185">Reference proteome</keyword>
<keyword evidence="4" id="KW-0238">DNA-binding</keyword>
<evidence type="ECO:0000259" key="6">
    <source>
        <dbReference type="PROSITE" id="PS50045"/>
    </source>
</evidence>
<gene>
    <name evidence="7" type="ORF">JJQ60_14575</name>
</gene>
<keyword evidence="3" id="KW-0805">Transcription regulation</keyword>
<proteinExistence type="predicted"/>
<dbReference type="GO" id="GO:0005524">
    <property type="term" value="F:ATP binding"/>
    <property type="evidence" value="ECO:0007669"/>
    <property type="project" value="UniProtKB-KW"/>
</dbReference>
<keyword evidence="2" id="KW-0067">ATP-binding</keyword>
<accession>A0A936ZU54</accession>
<dbReference type="InterPro" id="IPR027417">
    <property type="entry name" value="P-loop_NTPase"/>
</dbReference>
<comment type="caution">
    <text evidence="7">The sequence shown here is derived from an EMBL/GenBank/DDBJ whole genome shotgun (WGS) entry which is preliminary data.</text>
</comment>
<keyword evidence="5" id="KW-0804">Transcription</keyword>
<name>A0A936ZU54_9FLAO</name>
<dbReference type="Proteomes" id="UP000651057">
    <property type="component" value="Unassembled WGS sequence"/>
</dbReference>
<reference evidence="7" key="1">
    <citation type="submission" date="2021-01" db="EMBL/GenBank/DDBJ databases">
        <authorList>
            <person name="Zhong Y.L."/>
        </authorList>
    </citation>
    <scope>NUCLEOTIDE SEQUENCE</scope>
    <source>
        <strain evidence="7">KCTC 23302</strain>
    </source>
</reference>
<dbReference type="PANTHER" id="PTHR32071:SF117">
    <property type="entry name" value="PTS-DEPENDENT DIHYDROXYACETONE KINASE OPERON REGULATORY PROTEIN-RELATED"/>
    <property type="match status" value="1"/>
</dbReference>
<dbReference type="Gene3D" id="1.10.10.60">
    <property type="entry name" value="Homeodomain-like"/>
    <property type="match status" value="1"/>
</dbReference>
<dbReference type="SUPFAM" id="SSF55781">
    <property type="entry name" value="GAF domain-like"/>
    <property type="match status" value="6"/>
</dbReference>
<organism evidence="7 8">
    <name type="scientific">Aquimarina mytili</name>
    <dbReference type="NCBI Taxonomy" id="874423"/>
    <lineage>
        <taxon>Bacteria</taxon>
        <taxon>Pseudomonadati</taxon>
        <taxon>Bacteroidota</taxon>
        <taxon>Flavobacteriia</taxon>
        <taxon>Flavobacteriales</taxon>
        <taxon>Flavobacteriaceae</taxon>
        <taxon>Aquimarina</taxon>
    </lineage>
</organism>
<evidence type="ECO:0000256" key="4">
    <source>
        <dbReference type="ARBA" id="ARBA00023125"/>
    </source>
</evidence>
<dbReference type="FunFam" id="3.40.50.300:FF:000006">
    <property type="entry name" value="DNA-binding transcriptional regulator NtrC"/>
    <property type="match status" value="1"/>
</dbReference>
<evidence type="ECO:0000256" key="5">
    <source>
        <dbReference type="ARBA" id="ARBA00023163"/>
    </source>
</evidence>
<dbReference type="PROSITE" id="PS00688">
    <property type="entry name" value="SIGMA54_INTERACT_3"/>
    <property type="match status" value="1"/>
</dbReference>
<dbReference type="SMART" id="SM00065">
    <property type="entry name" value="GAF"/>
    <property type="match status" value="5"/>
</dbReference>
<dbReference type="CDD" id="cd00009">
    <property type="entry name" value="AAA"/>
    <property type="match status" value="1"/>
</dbReference>
<sequence>MEPTSKKNASQGLPSDVNVVFILEALIKVENSQDLLKVILEKVNTVFPFDDVGLFEINEKGEHRDFAVDEYNYNQISESIKNAGIKGFLAPDEALNSLLDKTNVTNLETLFNKFDKHPHFPFLLEAGLRHFISTPLYSRGKLFGLFILWSKKEKCFTTEHFPLFEKIANVISVPFKNIIDRENLIQERNFKDSLLQITEALASVNSEKELYRTLFNTVKPILPFDEFGLFVLDESKDYHYELIDENTAQGLRAQQLIETNLGKHTKYQHKGSTAEWLMSRTESIHTIEFLIKKTHHPQLKYMQEAGLQQMISAPLTKGGETFGLLCLNSRQKDFYKKFHLPFFKNIAEQFSVTVSNILANNQIQNEKTFKETLLNISTAVSHITNRNDLFKFIFGQIKSILNFDNAGLFYLNIEQDCFYELLEEDIIDPIQDNLSKNNLLGPFDYSSANENAWIYTDDIALFDIAEQSKIYPNPQWDIMLEGGLKKMIAGPLNYGGQKIGLICFNSKDTNQYSNENFKLFRAISEQVAIALNNVIANEKIEQRNLEKTQLLSITQKVNEITDIKDFLRFTNNHLKPIFNFVDIGTFLLTEDKEYHYDVVTLDSSISPSNWNIALSEEKSLFRHRASLIDWMMQQNTKNNNLTLFDFVDLQKKYPDYYQFKLKEFKEAGYRDCLAANLRVGESEFGMFCINAVEKNYFDKGKFTLFKNIVEQLSIAISNILANDRLAREKDFSETLLDLTEAISSAITPLELYNTITKPVKKVIPFEHLGILILDDNKTQHYELLSERFDIKTPLTINDLGNAMRYEHENTSVKWLMDNGPVIVSMDYLAKHTSHPRNKDMVAAGLKTLLGGPLIANGELFGMMAFKSKTEDVFTDEHVAFFRAISKQVAVTVSNILAQHHLVREKKFSETLLHITESLSSVRSTTGLYKKIFKSVQPVFPFQEMAIMLLDKSGNYNFELTDDTKSIHRHVPNMAEELWGQPLVFKHSGSITEWFKNNGPVAISIEEAERQVHEPLHEHLLAAGFHHIIGGPLVSNSKPFGILVFFSKTKNFYRDEHIPMYKAINEQVSLAVSNILASEEVSKQNALQALEINLSQNIPHIKDYHSFFGSFLQHLKEFMPFTYAMISLQDNENSTGHYQWITPKEYRSLGMKEMKVLYSLSENEVKEQENQLLRFKLGKKGFINDLDKQNALPFKKLIQNMGLKSMLKKEFPMGGGTSKLSIILFNKQPYKFLPSDYEALSSLENTIVLSFDNMLASREIEKLSEQLLLEKSYLETAVREAYNFGDMVGDSEAMQAVFQQIKEVSQVDATTLILGETGTGKELIARAIHENSTRKDRVLVKVNCAAIPAQIVESELFGHEKGAFTGAIQQRIGKFELANHGTIFLDEIGEMPLDLQTKLLRVLQEREVERLGSNKIIKLDIRIIAATNRNLAEEVEKGKFREDLFYRLNSYPIIVPPLRSRGDDILLLADFFARQFSERYALPYKGFTKNTTTRLLSYEWPGNVRELQNLLEQAIISQKGKVLEIYPGRSGVPGFEKPSISNKAINLDLISDPEFDMESIKEERDKLERNYLLKVLELTKWRVSGKYGAARKLGVAPSTLESRMRKLGITRQ</sequence>
<keyword evidence="1" id="KW-0547">Nucleotide-binding</keyword>
<evidence type="ECO:0000256" key="2">
    <source>
        <dbReference type="ARBA" id="ARBA00022840"/>
    </source>
</evidence>
<dbReference type="Pfam" id="PF00158">
    <property type="entry name" value="Sigma54_activat"/>
    <property type="match status" value="1"/>
</dbReference>
<dbReference type="PANTHER" id="PTHR32071">
    <property type="entry name" value="TRANSCRIPTIONAL REGULATORY PROTEIN"/>
    <property type="match status" value="1"/>
</dbReference>
<dbReference type="RefSeq" id="WP_201921634.1">
    <property type="nucleotide sequence ID" value="NZ_BAABAX010000014.1"/>
</dbReference>
<evidence type="ECO:0000313" key="8">
    <source>
        <dbReference type="Proteomes" id="UP000651057"/>
    </source>
</evidence>
<dbReference type="InterPro" id="IPR002078">
    <property type="entry name" value="Sigma_54_int"/>
</dbReference>
<protein>
    <submittedName>
        <fullName evidence="7">Sigma 54-interacting transcriptional regulator</fullName>
    </submittedName>
</protein>
<dbReference type="InterPro" id="IPR058031">
    <property type="entry name" value="AAA_lid_NorR"/>
</dbReference>
<dbReference type="EMBL" id="JAERQJ010000006">
    <property type="protein sequence ID" value="MBL0684753.1"/>
    <property type="molecule type" value="Genomic_DNA"/>
</dbReference>
<dbReference type="GO" id="GO:0003677">
    <property type="term" value="F:DNA binding"/>
    <property type="evidence" value="ECO:0007669"/>
    <property type="project" value="UniProtKB-KW"/>
</dbReference>
<evidence type="ECO:0000313" key="7">
    <source>
        <dbReference type="EMBL" id="MBL0684753.1"/>
    </source>
</evidence>
<feature type="domain" description="Sigma-54 factor interaction" evidence="6">
    <location>
        <begin position="1286"/>
        <end position="1515"/>
    </location>
</feature>
<evidence type="ECO:0000256" key="1">
    <source>
        <dbReference type="ARBA" id="ARBA00022741"/>
    </source>
</evidence>
<dbReference type="Pfam" id="PF01590">
    <property type="entry name" value="GAF"/>
    <property type="match status" value="3"/>
</dbReference>
<dbReference type="PROSITE" id="PS50045">
    <property type="entry name" value="SIGMA54_INTERACT_4"/>
    <property type="match status" value="1"/>
</dbReference>
<dbReference type="InterPro" id="IPR003593">
    <property type="entry name" value="AAA+_ATPase"/>
</dbReference>
<dbReference type="GO" id="GO:0006355">
    <property type="term" value="P:regulation of DNA-templated transcription"/>
    <property type="evidence" value="ECO:0007669"/>
    <property type="project" value="InterPro"/>
</dbReference>
<dbReference type="SUPFAM" id="SSF52540">
    <property type="entry name" value="P-loop containing nucleoside triphosphate hydrolases"/>
    <property type="match status" value="1"/>
</dbReference>
<dbReference type="Pfam" id="PF25601">
    <property type="entry name" value="AAA_lid_14"/>
    <property type="match status" value="1"/>
</dbReference>